<evidence type="ECO:0000256" key="5">
    <source>
        <dbReference type="ARBA" id="ARBA00022750"/>
    </source>
</evidence>
<feature type="active site" evidence="9">
    <location>
        <position position="134"/>
    </location>
</feature>
<comment type="subcellular location">
    <subcellularLocation>
        <location evidence="9">Cell membrane</location>
        <topology evidence="9">Multi-pass membrane protein</topology>
    </subcellularLocation>
</comment>
<dbReference type="InterPro" id="IPR001872">
    <property type="entry name" value="Peptidase_A8"/>
</dbReference>
<dbReference type="EMBL" id="JACHEO010000001">
    <property type="protein sequence ID" value="MBB5346716.1"/>
    <property type="molecule type" value="Genomic_DNA"/>
</dbReference>
<comment type="catalytic activity">
    <reaction evidence="9 10">
        <text>Release of signal peptides from bacterial membrane prolipoproteins. Hydrolyzes -Xaa-Yaa-Zaa-|-(S,diacylglyceryl)Cys-, in which Xaa is hydrophobic (preferably Leu), and Yaa (Ala or Ser) and Zaa (Gly or Ala) have small, neutral side chains.</text>
        <dbReference type="EC" id="3.4.23.36"/>
    </reaction>
</comment>
<evidence type="ECO:0000256" key="1">
    <source>
        <dbReference type="ARBA" id="ARBA00006139"/>
    </source>
</evidence>
<feature type="transmembrane region" description="Helical" evidence="9">
    <location>
        <begin position="88"/>
        <end position="106"/>
    </location>
</feature>
<evidence type="ECO:0000313" key="13">
    <source>
        <dbReference type="Proteomes" id="UP000539642"/>
    </source>
</evidence>
<dbReference type="EC" id="3.4.23.36" evidence="9"/>
<evidence type="ECO:0000256" key="10">
    <source>
        <dbReference type="RuleBase" id="RU000594"/>
    </source>
</evidence>
<sequence length="158" mass="17602">MIYTLVVFGAVVLDQLTKLWILRTFELYESREIIPGLFNLVYVTNTGAAFSILADVDSPWRHYFFLGIGLLATIGLTIYYYRLRAAHRAYAVALGLVVGGALGNLIDRLRLGSVVDFLDFHLAGRHWPAFNVADSAICVGAVLFLIISFVTEQKDSKE</sequence>
<feature type="transmembrane region" description="Helical" evidence="9">
    <location>
        <begin position="126"/>
        <end position="150"/>
    </location>
</feature>
<keyword evidence="8 9" id="KW-0472">Membrane</keyword>
<comment type="function">
    <text evidence="9 10">This protein specifically catalyzes the removal of signal peptides from prolipoproteins.</text>
</comment>
<feature type="active site" evidence="9">
    <location>
        <position position="116"/>
    </location>
</feature>
<dbReference type="PRINTS" id="PR00781">
    <property type="entry name" value="LIPOSIGPTASE"/>
</dbReference>
<keyword evidence="5 9" id="KW-0064">Aspartyl protease</keyword>
<feature type="transmembrane region" description="Helical" evidence="9">
    <location>
        <begin position="60"/>
        <end position="81"/>
    </location>
</feature>
<comment type="similarity">
    <text evidence="1 9 11">Belongs to the peptidase A8 family.</text>
</comment>
<keyword evidence="13" id="KW-1185">Reference proteome</keyword>
<dbReference type="GO" id="GO:0005886">
    <property type="term" value="C:plasma membrane"/>
    <property type="evidence" value="ECO:0007669"/>
    <property type="project" value="UniProtKB-SubCell"/>
</dbReference>
<keyword evidence="3 9" id="KW-0645">Protease</keyword>
<dbReference type="GO" id="GO:0004190">
    <property type="term" value="F:aspartic-type endopeptidase activity"/>
    <property type="evidence" value="ECO:0007669"/>
    <property type="project" value="UniProtKB-UniRule"/>
</dbReference>
<evidence type="ECO:0000256" key="3">
    <source>
        <dbReference type="ARBA" id="ARBA00022670"/>
    </source>
</evidence>
<name>A0A840UPF0_9BACT</name>
<evidence type="ECO:0000256" key="11">
    <source>
        <dbReference type="RuleBase" id="RU004181"/>
    </source>
</evidence>
<dbReference type="AlphaFoldDB" id="A0A840UPF0"/>
<gene>
    <name evidence="9" type="primary">lspA</name>
    <name evidence="12" type="ORF">HNQ81_000423</name>
</gene>
<evidence type="ECO:0000256" key="8">
    <source>
        <dbReference type="ARBA" id="ARBA00023136"/>
    </source>
</evidence>
<keyword evidence="4 9" id="KW-0812">Transmembrane</keyword>
<dbReference type="Proteomes" id="UP000539642">
    <property type="component" value="Unassembled WGS sequence"/>
</dbReference>
<dbReference type="PANTHER" id="PTHR33695:SF1">
    <property type="entry name" value="LIPOPROTEIN SIGNAL PEPTIDASE"/>
    <property type="match status" value="1"/>
</dbReference>
<dbReference type="UniPathway" id="UPA00665"/>
<comment type="caution">
    <text evidence="12">The sequence shown here is derived from an EMBL/GenBank/DDBJ whole genome shotgun (WGS) entry which is preliminary data.</text>
</comment>
<protein>
    <recommendedName>
        <fullName evidence="9">Lipoprotein signal peptidase</fullName>
        <ecNumber evidence="9">3.4.23.36</ecNumber>
    </recommendedName>
    <alternativeName>
        <fullName evidence="9">Prolipoprotein signal peptidase</fullName>
    </alternativeName>
    <alternativeName>
        <fullName evidence="9">Signal peptidase II</fullName>
        <shortName evidence="9">SPase II</shortName>
    </alternativeName>
</protein>
<feature type="transmembrane region" description="Helical" evidence="9">
    <location>
        <begin position="37"/>
        <end position="54"/>
    </location>
</feature>
<accession>A0A840UPF0</accession>
<evidence type="ECO:0000313" key="12">
    <source>
        <dbReference type="EMBL" id="MBB5346716.1"/>
    </source>
</evidence>
<evidence type="ECO:0000256" key="2">
    <source>
        <dbReference type="ARBA" id="ARBA00022475"/>
    </source>
</evidence>
<organism evidence="12 13">
    <name type="scientific">Desulfoprunum benzoelyticum</name>
    <dbReference type="NCBI Taxonomy" id="1506996"/>
    <lineage>
        <taxon>Bacteria</taxon>
        <taxon>Pseudomonadati</taxon>
        <taxon>Thermodesulfobacteriota</taxon>
        <taxon>Desulfobulbia</taxon>
        <taxon>Desulfobulbales</taxon>
        <taxon>Desulfobulbaceae</taxon>
        <taxon>Desulfoprunum</taxon>
    </lineage>
</organism>
<dbReference type="NCBIfam" id="TIGR00077">
    <property type="entry name" value="lspA"/>
    <property type="match status" value="1"/>
</dbReference>
<evidence type="ECO:0000256" key="6">
    <source>
        <dbReference type="ARBA" id="ARBA00022801"/>
    </source>
</evidence>
<evidence type="ECO:0000256" key="9">
    <source>
        <dbReference type="HAMAP-Rule" id="MF_00161"/>
    </source>
</evidence>
<dbReference type="PROSITE" id="PS00855">
    <property type="entry name" value="SPASE_II"/>
    <property type="match status" value="1"/>
</dbReference>
<keyword evidence="7 9" id="KW-1133">Transmembrane helix</keyword>
<proteinExistence type="inferred from homology"/>
<dbReference type="PANTHER" id="PTHR33695">
    <property type="entry name" value="LIPOPROTEIN SIGNAL PEPTIDASE"/>
    <property type="match status" value="1"/>
</dbReference>
<keyword evidence="6 9" id="KW-0378">Hydrolase</keyword>
<dbReference type="GO" id="GO:0006508">
    <property type="term" value="P:proteolysis"/>
    <property type="evidence" value="ECO:0007669"/>
    <property type="project" value="UniProtKB-KW"/>
</dbReference>
<keyword evidence="2 9" id="KW-1003">Cell membrane</keyword>
<evidence type="ECO:0000256" key="7">
    <source>
        <dbReference type="ARBA" id="ARBA00022989"/>
    </source>
</evidence>
<reference evidence="12 13" key="1">
    <citation type="submission" date="2020-08" db="EMBL/GenBank/DDBJ databases">
        <title>Genomic Encyclopedia of Type Strains, Phase IV (KMG-IV): sequencing the most valuable type-strain genomes for metagenomic binning, comparative biology and taxonomic classification.</title>
        <authorList>
            <person name="Goeker M."/>
        </authorList>
    </citation>
    <scope>NUCLEOTIDE SEQUENCE [LARGE SCALE GENOMIC DNA]</scope>
    <source>
        <strain evidence="12 13">DSM 28570</strain>
    </source>
</reference>
<comment type="pathway">
    <text evidence="9">Protein modification; lipoprotein biosynthesis (signal peptide cleavage).</text>
</comment>
<evidence type="ECO:0000256" key="4">
    <source>
        <dbReference type="ARBA" id="ARBA00022692"/>
    </source>
</evidence>
<dbReference type="Pfam" id="PF01252">
    <property type="entry name" value="Peptidase_A8"/>
    <property type="match status" value="1"/>
</dbReference>
<dbReference type="HAMAP" id="MF_00161">
    <property type="entry name" value="LspA"/>
    <property type="match status" value="1"/>
</dbReference>